<organism evidence="1 2">
    <name type="scientific">Rhododendron molle</name>
    <name type="common">Chinese azalea</name>
    <name type="synonym">Azalea mollis</name>
    <dbReference type="NCBI Taxonomy" id="49168"/>
    <lineage>
        <taxon>Eukaryota</taxon>
        <taxon>Viridiplantae</taxon>
        <taxon>Streptophyta</taxon>
        <taxon>Embryophyta</taxon>
        <taxon>Tracheophyta</taxon>
        <taxon>Spermatophyta</taxon>
        <taxon>Magnoliopsida</taxon>
        <taxon>eudicotyledons</taxon>
        <taxon>Gunneridae</taxon>
        <taxon>Pentapetalae</taxon>
        <taxon>asterids</taxon>
        <taxon>Ericales</taxon>
        <taxon>Ericaceae</taxon>
        <taxon>Ericoideae</taxon>
        <taxon>Rhodoreae</taxon>
        <taxon>Rhododendron</taxon>
    </lineage>
</organism>
<proteinExistence type="predicted"/>
<evidence type="ECO:0000313" key="1">
    <source>
        <dbReference type="EMBL" id="KAI8572827.1"/>
    </source>
</evidence>
<dbReference type="Proteomes" id="UP001062846">
    <property type="component" value="Chromosome 1"/>
</dbReference>
<keyword evidence="2" id="KW-1185">Reference proteome</keyword>
<reference evidence="1" key="1">
    <citation type="submission" date="2022-02" db="EMBL/GenBank/DDBJ databases">
        <title>Plant Genome Project.</title>
        <authorList>
            <person name="Zhang R.-G."/>
        </authorList>
    </citation>
    <scope>NUCLEOTIDE SEQUENCE</scope>
    <source>
        <strain evidence="1">AT1</strain>
    </source>
</reference>
<protein>
    <submittedName>
        <fullName evidence="1">Uncharacterized protein</fullName>
    </submittedName>
</protein>
<comment type="caution">
    <text evidence="1">The sequence shown here is derived from an EMBL/GenBank/DDBJ whole genome shotgun (WGS) entry which is preliminary data.</text>
</comment>
<dbReference type="EMBL" id="CM046388">
    <property type="protein sequence ID" value="KAI8572827.1"/>
    <property type="molecule type" value="Genomic_DNA"/>
</dbReference>
<name>A0ACC0Q446_RHOML</name>
<evidence type="ECO:0000313" key="2">
    <source>
        <dbReference type="Proteomes" id="UP001062846"/>
    </source>
</evidence>
<accession>A0ACC0Q446</accession>
<gene>
    <name evidence="1" type="ORF">RHMOL_Rhmol01G0230500</name>
</gene>
<sequence length="122" mass="14183">MDRERTTLFTLFVDNLPEDVGLIWLRKFFNQYGVVKLAFIPVKRNKVTNRRFGFVRYNCATSAEVAISKSDGFWIEDKKLFVKFATFEVQGKKPLQNRGGQFSTINPLVGKNSRRNLPFDRS</sequence>